<dbReference type="Proteomes" id="UP000045706">
    <property type="component" value="Unassembled WGS sequence"/>
</dbReference>
<reference evidence="3" key="1">
    <citation type="submission" date="2015-05" db="EMBL/GenBank/DDBJ databases">
        <authorList>
            <person name="Fogelqvist Johan"/>
        </authorList>
    </citation>
    <scope>NUCLEOTIDE SEQUENCE [LARGE SCALE GENOMIC DNA]</scope>
</reference>
<feature type="compositionally biased region" description="Low complexity" evidence="1">
    <location>
        <begin position="110"/>
        <end position="124"/>
    </location>
</feature>
<dbReference type="GO" id="GO:0006355">
    <property type="term" value="P:regulation of DNA-templated transcription"/>
    <property type="evidence" value="ECO:0007669"/>
    <property type="project" value="InterPro"/>
</dbReference>
<evidence type="ECO:0000313" key="3">
    <source>
        <dbReference type="Proteomes" id="UP000045706"/>
    </source>
</evidence>
<protein>
    <submittedName>
        <fullName evidence="2">Uncharacterized protein</fullName>
    </submittedName>
</protein>
<dbReference type="GO" id="GO:0005634">
    <property type="term" value="C:nucleus"/>
    <property type="evidence" value="ECO:0007669"/>
    <property type="project" value="InterPro"/>
</dbReference>
<feature type="compositionally biased region" description="Acidic residues" evidence="1">
    <location>
        <begin position="76"/>
        <end position="87"/>
    </location>
</feature>
<dbReference type="EMBL" id="CVQI01019524">
    <property type="protein sequence ID" value="CRK26669.1"/>
    <property type="molecule type" value="Genomic_DNA"/>
</dbReference>
<feature type="region of interest" description="Disordered" evidence="1">
    <location>
        <begin position="1"/>
        <end position="33"/>
    </location>
</feature>
<sequence>DGNKATYPFHLKPGASHSLRPPAARSSSTGDYRSVIDDLTVEIQKLKDELKKYKQSGPDLLKRDKLFEIKVHDMTSGDEEGGEPDNGDEPRPTHAGPDGPGLMLHQAPVRRSSSSAIAAAGTARGRSKSTDLPDSADSSNATVDAESGYKSSSECS</sequence>
<dbReference type="GO" id="GO:0007623">
    <property type="term" value="P:circadian rhythm"/>
    <property type="evidence" value="ECO:0007669"/>
    <property type="project" value="InterPro"/>
</dbReference>
<feature type="region of interest" description="Disordered" evidence="1">
    <location>
        <begin position="71"/>
        <end position="156"/>
    </location>
</feature>
<accession>A0A0G4LXG3</accession>
<gene>
    <name evidence="2" type="ORF">BN1723_018283</name>
</gene>
<feature type="compositionally biased region" description="Polar residues" evidence="1">
    <location>
        <begin position="130"/>
        <end position="142"/>
    </location>
</feature>
<dbReference type="Pfam" id="PF09421">
    <property type="entry name" value="FRQ"/>
    <property type="match status" value="1"/>
</dbReference>
<dbReference type="AlphaFoldDB" id="A0A0G4LXG3"/>
<evidence type="ECO:0000256" key="1">
    <source>
        <dbReference type="SAM" id="MobiDB-lite"/>
    </source>
</evidence>
<dbReference type="GO" id="GO:0005737">
    <property type="term" value="C:cytoplasm"/>
    <property type="evidence" value="ECO:0007669"/>
    <property type="project" value="InterPro"/>
</dbReference>
<feature type="non-terminal residue" evidence="2">
    <location>
        <position position="1"/>
    </location>
</feature>
<organism evidence="2 3">
    <name type="scientific">Verticillium longisporum</name>
    <name type="common">Verticillium dahliae var. longisporum</name>
    <dbReference type="NCBI Taxonomy" id="100787"/>
    <lineage>
        <taxon>Eukaryota</taxon>
        <taxon>Fungi</taxon>
        <taxon>Dikarya</taxon>
        <taxon>Ascomycota</taxon>
        <taxon>Pezizomycotina</taxon>
        <taxon>Sordariomycetes</taxon>
        <taxon>Hypocreomycetidae</taxon>
        <taxon>Glomerellales</taxon>
        <taxon>Plectosphaerellaceae</taxon>
        <taxon>Verticillium</taxon>
    </lineage>
</organism>
<evidence type="ECO:0000313" key="2">
    <source>
        <dbReference type="EMBL" id="CRK26669.1"/>
    </source>
</evidence>
<dbReference type="InterPro" id="IPR018554">
    <property type="entry name" value="FRQ"/>
</dbReference>
<proteinExistence type="predicted"/>
<name>A0A0G4LXG3_VERLO</name>